<dbReference type="InterPro" id="IPR040582">
    <property type="entry name" value="OB_MalK-like"/>
</dbReference>
<dbReference type="InterPro" id="IPR047641">
    <property type="entry name" value="ABC_transpr_MalK/UgpC-like"/>
</dbReference>
<dbReference type="PROSITE" id="PS00211">
    <property type="entry name" value="ABC_TRANSPORTER_1"/>
    <property type="match status" value="1"/>
</dbReference>
<evidence type="ECO:0000256" key="1">
    <source>
        <dbReference type="ARBA" id="ARBA00022448"/>
    </source>
</evidence>
<sequence length="385" mass="41489">MSRIDFQQINKRYAPNLPLTIHDATLTIGQGEFCVFVGPSGCGKSTLLRMVAGLEDISSGDLSIGGKRVNDLPPAQRGVAMVFQSYALYPHMTVRENMAFGLKVFGADKAAIEQKVKKAADILQLTPLLDRLPKALSGGQRQRVAIGRAIVKEPDVFLFDEPLSNLDAALRVQTRLEIAKLHHDIGRASMIYVTHDQVEAMTLADKIVLLRAGEKVQTEGSVAQFGTPMDLYHRPQNLFVAEFIGSPKMNILPGRLIAAEATHAVVDVLGVAVTVAVDARRAKAGEAVSLGIRPEHLLHGEAEGAGLPVRVRHLERLGESSMLYLDPQAAAASSAAAALPLMTLRIEGHAIQGAGQSMQLRLRPEQCHLFDAAGQAFARTVELPA</sequence>
<dbReference type="InterPro" id="IPR012340">
    <property type="entry name" value="NA-bd_OB-fold"/>
</dbReference>
<dbReference type="AlphaFoldDB" id="A0A5C1Q1Y6"/>
<evidence type="ECO:0000313" key="9">
    <source>
        <dbReference type="EMBL" id="QEN01547.1"/>
    </source>
</evidence>
<dbReference type="GO" id="GO:0016887">
    <property type="term" value="F:ATP hydrolysis activity"/>
    <property type="evidence" value="ECO:0007669"/>
    <property type="project" value="InterPro"/>
</dbReference>
<keyword evidence="5 9" id="KW-0067">ATP-binding</keyword>
<dbReference type="EMBL" id="JBEPLS010000008">
    <property type="protein sequence ID" value="MET3604582.1"/>
    <property type="molecule type" value="Genomic_DNA"/>
</dbReference>
<dbReference type="GO" id="GO:0015423">
    <property type="term" value="F:ABC-type maltose transporter activity"/>
    <property type="evidence" value="ECO:0007669"/>
    <property type="project" value="TreeGrafter"/>
</dbReference>
<evidence type="ECO:0000256" key="5">
    <source>
        <dbReference type="ARBA" id="ARBA00022840"/>
    </source>
</evidence>
<keyword evidence="6" id="KW-0472">Membrane</keyword>
<organism evidence="9 10">
    <name type="scientific">Sphaerotilus sulfidivorans</name>
    <dbReference type="NCBI Taxonomy" id="639200"/>
    <lineage>
        <taxon>Bacteria</taxon>
        <taxon>Pseudomonadati</taxon>
        <taxon>Pseudomonadota</taxon>
        <taxon>Betaproteobacteria</taxon>
        <taxon>Burkholderiales</taxon>
        <taxon>Sphaerotilaceae</taxon>
        <taxon>Sphaerotilus</taxon>
    </lineage>
</organism>
<reference evidence="8 11" key="2">
    <citation type="submission" date="2024-06" db="EMBL/GenBank/DDBJ databases">
        <title>Genomic Encyclopedia of Type Strains, Phase IV (KMG-IV): sequencing the most valuable type-strain genomes for metagenomic binning, comparative biology and taxonomic classification.</title>
        <authorList>
            <person name="Goeker M."/>
        </authorList>
    </citation>
    <scope>NUCLEOTIDE SEQUENCE [LARGE SCALE GENOMIC DNA]</scope>
    <source>
        <strain evidence="8 11">D-501</strain>
    </source>
</reference>
<dbReference type="Pfam" id="PF17912">
    <property type="entry name" value="OB_MalK"/>
    <property type="match status" value="1"/>
</dbReference>
<keyword evidence="2" id="KW-1003">Cell membrane</keyword>
<dbReference type="Gene3D" id="2.40.50.140">
    <property type="entry name" value="Nucleic acid-binding proteins"/>
    <property type="match status" value="1"/>
</dbReference>
<keyword evidence="1" id="KW-0813">Transport</keyword>
<dbReference type="GO" id="GO:1990060">
    <property type="term" value="C:maltose transport complex"/>
    <property type="evidence" value="ECO:0007669"/>
    <property type="project" value="TreeGrafter"/>
</dbReference>
<dbReference type="OrthoDB" id="5298774at2"/>
<evidence type="ECO:0000313" key="8">
    <source>
        <dbReference type="EMBL" id="MET3604582.1"/>
    </source>
</evidence>
<dbReference type="SUPFAM" id="SSF52540">
    <property type="entry name" value="P-loop containing nucleoside triphosphate hydrolases"/>
    <property type="match status" value="1"/>
</dbReference>
<keyword evidence="3" id="KW-0997">Cell inner membrane</keyword>
<dbReference type="PANTHER" id="PTHR43875:SF3">
    <property type="entry name" value="MALTOSE_MALTODEXTRIN IMPORT ATP-BINDING PROTEIN MALK"/>
    <property type="match status" value="1"/>
</dbReference>
<dbReference type="CDD" id="cd03301">
    <property type="entry name" value="ABC_MalK_N"/>
    <property type="match status" value="1"/>
</dbReference>
<gene>
    <name evidence="9" type="primary">ugpC</name>
    <name evidence="8" type="ORF">ABIC99_002398</name>
    <name evidence="9" type="ORF">EWH46_12660</name>
</gene>
<dbReference type="Pfam" id="PF00005">
    <property type="entry name" value="ABC_tran"/>
    <property type="match status" value="1"/>
</dbReference>
<protein>
    <submittedName>
        <fullName evidence="8">Multiple sugar transport system ATP-binding protein</fullName>
        <ecNumber evidence="8">3.6.3.-</ecNumber>
    </submittedName>
    <submittedName>
        <fullName evidence="9">sn-glycerol-3-phosphate ABC transporter ATP-binding protein UgpC</fullName>
    </submittedName>
</protein>
<evidence type="ECO:0000256" key="2">
    <source>
        <dbReference type="ARBA" id="ARBA00022475"/>
    </source>
</evidence>
<keyword evidence="8" id="KW-0762">Sugar transport</keyword>
<dbReference type="PANTHER" id="PTHR43875">
    <property type="entry name" value="MALTODEXTRIN IMPORT ATP-BINDING PROTEIN MSMX"/>
    <property type="match status" value="1"/>
</dbReference>
<dbReference type="GO" id="GO:0055052">
    <property type="term" value="C:ATP-binding cassette (ABC) transporter complex, substrate-binding subunit-containing"/>
    <property type="evidence" value="ECO:0007669"/>
    <property type="project" value="TreeGrafter"/>
</dbReference>
<accession>A0A5C1Q1Y6</accession>
<name>A0A5C1Q1Y6_9BURK</name>
<dbReference type="InterPro" id="IPR017871">
    <property type="entry name" value="ABC_transporter-like_CS"/>
</dbReference>
<dbReference type="Proteomes" id="UP001549111">
    <property type="component" value="Unassembled WGS sequence"/>
</dbReference>
<dbReference type="SMART" id="SM00382">
    <property type="entry name" value="AAA"/>
    <property type="match status" value="1"/>
</dbReference>
<dbReference type="RefSeq" id="WP_149504226.1">
    <property type="nucleotide sequence ID" value="NZ_CP035708.1"/>
</dbReference>
<dbReference type="PROSITE" id="PS50893">
    <property type="entry name" value="ABC_TRANSPORTER_2"/>
    <property type="match status" value="1"/>
</dbReference>
<dbReference type="EC" id="3.6.3.-" evidence="8"/>
<dbReference type="InterPro" id="IPR003439">
    <property type="entry name" value="ABC_transporter-like_ATP-bd"/>
</dbReference>
<dbReference type="KEGG" id="snn:EWH46_12660"/>
<reference evidence="9 10" key="1">
    <citation type="submission" date="2019-02" db="EMBL/GenBank/DDBJ databases">
        <title>Complete Genome Sequence and Methylome Analysis of Sphaerotilus natans subsp. sulfidivorans D-507.</title>
        <authorList>
            <person name="Fomenkov A."/>
            <person name="Gridneva E."/>
            <person name="Smolyakov D."/>
            <person name="Dubinina G."/>
            <person name="Vincze T."/>
            <person name="Grabovich M."/>
            <person name="Roberts R.J."/>
        </authorList>
    </citation>
    <scope>NUCLEOTIDE SEQUENCE [LARGE SCALE GENOMIC DNA]</scope>
    <source>
        <strain evidence="9 10">D-507</strain>
    </source>
</reference>
<dbReference type="GO" id="GO:0005524">
    <property type="term" value="F:ATP binding"/>
    <property type="evidence" value="ECO:0007669"/>
    <property type="project" value="UniProtKB-KW"/>
</dbReference>
<evidence type="ECO:0000256" key="4">
    <source>
        <dbReference type="ARBA" id="ARBA00022741"/>
    </source>
</evidence>
<dbReference type="FunFam" id="3.40.50.300:FF:000042">
    <property type="entry name" value="Maltose/maltodextrin ABC transporter, ATP-binding protein"/>
    <property type="match status" value="1"/>
</dbReference>
<evidence type="ECO:0000256" key="6">
    <source>
        <dbReference type="ARBA" id="ARBA00023136"/>
    </source>
</evidence>
<proteinExistence type="predicted"/>
<dbReference type="NCBIfam" id="NF008653">
    <property type="entry name" value="PRK11650.1"/>
    <property type="match status" value="1"/>
</dbReference>
<dbReference type="Proteomes" id="UP000323522">
    <property type="component" value="Chromosome"/>
</dbReference>
<dbReference type="InterPro" id="IPR003593">
    <property type="entry name" value="AAA+_ATPase"/>
</dbReference>
<keyword evidence="11" id="KW-1185">Reference proteome</keyword>
<dbReference type="InterPro" id="IPR027417">
    <property type="entry name" value="P-loop_NTPase"/>
</dbReference>
<evidence type="ECO:0000256" key="3">
    <source>
        <dbReference type="ARBA" id="ARBA00022519"/>
    </source>
</evidence>
<dbReference type="Gene3D" id="2.40.50.100">
    <property type="match status" value="1"/>
</dbReference>
<dbReference type="InterPro" id="IPR008995">
    <property type="entry name" value="Mo/tungstate-bd_C_term_dom"/>
</dbReference>
<dbReference type="InterPro" id="IPR015855">
    <property type="entry name" value="ABC_transpr_MalK-like"/>
</dbReference>
<keyword evidence="8" id="KW-0378">Hydrolase</keyword>
<feature type="domain" description="ABC transporter" evidence="7">
    <location>
        <begin position="4"/>
        <end position="244"/>
    </location>
</feature>
<evidence type="ECO:0000313" key="10">
    <source>
        <dbReference type="Proteomes" id="UP000323522"/>
    </source>
</evidence>
<dbReference type="EMBL" id="CP035708">
    <property type="protein sequence ID" value="QEN01547.1"/>
    <property type="molecule type" value="Genomic_DNA"/>
</dbReference>
<dbReference type="Gene3D" id="3.40.50.300">
    <property type="entry name" value="P-loop containing nucleotide triphosphate hydrolases"/>
    <property type="match status" value="1"/>
</dbReference>
<dbReference type="SUPFAM" id="SSF50331">
    <property type="entry name" value="MOP-like"/>
    <property type="match status" value="1"/>
</dbReference>
<keyword evidence="4" id="KW-0547">Nucleotide-binding</keyword>
<evidence type="ECO:0000313" key="11">
    <source>
        <dbReference type="Proteomes" id="UP001549111"/>
    </source>
</evidence>
<evidence type="ECO:0000259" key="7">
    <source>
        <dbReference type="PROSITE" id="PS50893"/>
    </source>
</evidence>